<gene>
    <name evidence="1" type="ORF">J2S48_004090</name>
</gene>
<dbReference type="EMBL" id="JAVDYE010000001">
    <property type="protein sequence ID" value="MDR7384575.1"/>
    <property type="molecule type" value="Genomic_DNA"/>
</dbReference>
<evidence type="ECO:0000313" key="1">
    <source>
        <dbReference type="EMBL" id="MDR7384575.1"/>
    </source>
</evidence>
<evidence type="ECO:0000313" key="2">
    <source>
        <dbReference type="Proteomes" id="UP001183585"/>
    </source>
</evidence>
<dbReference type="Proteomes" id="UP001183585">
    <property type="component" value="Unassembled WGS sequence"/>
</dbReference>
<reference evidence="1 2" key="1">
    <citation type="submission" date="2023-07" db="EMBL/GenBank/DDBJ databases">
        <title>Sequencing the genomes of 1000 actinobacteria strains.</title>
        <authorList>
            <person name="Klenk H.-P."/>
        </authorList>
    </citation>
    <scope>NUCLEOTIDE SEQUENCE [LARGE SCALE GENOMIC DNA]</scope>
    <source>
        <strain evidence="1 2">DSM 45554</strain>
    </source>
</reference>
<organism evidence="1 2">
    <name type="scientific">Promicromonospora iranensis</name>
    <dbReference type="NCBI Taxonomy" id="1105144"/>
    <lineage>
        <taxon>Bacteria</taxon>
        <taxon>Bacillati</taxon>
        <taxon>Actinomycetota</taxon>
        <taxon>Actinomycetes</taxon>
        <taxon>Micrococcales</taxon>
        <taxon>Promicromonosporaceae</taxon>
        <taxon>Promicromonospora</taxon>
    </lineage>
</organism>
<proteinExistence type="predicted"/>
<comment type="caution">
    <text evidence="1">The sequence shown here is derived from an EMBL/GenBank/DDBJ whole genome shotgun (WGS) entry which is preliminary data.</text>
</comment>
<accession>A0ABU2CTA8</accession>
<name>A0ABU2CTA8_9MICO</name>
<keyword evidence="2" id="KW-1185">Reference proteome</keyword>
<sequence>MVRPLSGLGPGTATSFSSFIKLSDDVVVAPVSVT</sequence>
<protein>
    <submittedName>
        <fullName evidence="1">Uncharacterized protein</fullName>
    </submittedName>
</protein>